<feature type="signal peptide" evidence="1">
    <location>
        <begin position="1"/>
        <end position="19"/>
    </location>
</feature>
<keyword evidence="1" id="KW-0732">Signal</keyword>
<dbReference type="RefSeq" id="WP_180305890.1">
    <property type="nucleotide sequence ID" value="NZ_CP058952.1"/>
</dbReference>
<name>A0A7D5Z7N3_9NEIS</name>
<dbReference type="Gene3D" id="3.90.420.10">
    <property type="entry name" value="Oxidoreductase, molybdopterin-binding domain"/>
    <property type="match status" value="1"/>
</dbReference>
<organism evidence="3 4">
    <name type="scientific">Chitinibacter fontanus</name>
    <dbReference type="NCBI Taxonomy" id="1737446"/>
    <lineage>
        <taxon>Bacteria</taxon>
        <taxon>Pseudomonadati</taxon>
        <taxon>Pseudomonadota</taxon>
        <taxon>Betaproteobacteria</taxon>
        <taxon>Neisseriales</taxon>
        <taxon>Chitinibacteraceae</taxon>
        <taxon>Chitinibacter</taxon>
    </lineage>
</organism>
<keyword evidence="4" id="KW-1185">Reference proteome</keyword>
<dbReference type="AlphaFoldDB" id="A0A7D5Z7N3"/>
<sequence length="158" mass="17904">MLRACVLLLGLLMAQLVSAAEASTAPTILTITGQVKSTETFSLTELDKLPQKKMTVQIPWYPEPQTFEGPLLRDVLKLAGAKGKLMKLQALNDYVIEVPMGDAEKYDVIIASRLNGKTMSVREKGPLFVMYPFDRHEELRKTDYFRRCAWQLKQITLE</sequence>
<dbReference type="Pfam" id="PF00174">
    <property type="entry name" value="Oxidored_molyb"/>
    <property type="match status" value="1"/>
</dbReference>
<feature type="chain" id="PRO_5028851365" evidence="1">
    <location>
        <begin position="20"/>
        <end position="158"/>
    </location>
</feature>
<evidence type="ECO:0000313" key="4">
    <source>
        <dbReference type="Proteomes" id="UP000510822"/>
    </source>
</evidence>
<dbReference type="KEGG" id="cfon:HZU75_09675"/>
<gene>
    <name evidence="3" type="ORF">HZU75_09675</name>
</gene>
<dbReference type="InterPro" id="IPR036374">
    <property type="entry name" value="OxRdtase_Mopterin-bd_sf"/>
</dbReference>
<dbReference type="SUPFAM" id="SSF56524">
    <property type="entry name" value="Oxidoreductase molybdopterin-binding domain"/>
    <property type="match status" value="1"/>
</dbReference>
<reference evidence="3 4" key="1">
    <citation type="journal article" date="2016" name="Int. J. Syst. Evol. Microbiol.">
        <title>Chitinibacter fontanus sp. nov., isolated from a spring.</title>
        <authorList>
            <person name="Sheu S.Y."/>
            <person name="Li Y.S."/>
            <person name="Young C.C."/>
            <person name="Chen W.M."/>
        </authorList>
    </citation>
    <scope>NUCLEOTIDE SEQUENCE [LARGE SCALE GENOMIC DNA]</scope>
    <source>
        <strain evidence="3 4">STM-7</strain>
    </source>
</reference>
<feature type="domain" description="Oxidoreductase molybdopterin-binding" evidence="2">
    <location>
        <begin position="29"/>
        <end position="130"/>
    </location>
</feature>
<protein>
    <submittedName>
        <fullName evidence="3">Molybdopterin-dependent oxidoreductase</fullName>
    </submittedName>
</protein>
<proteinExistence type="predicted"/>
<evidence type="ECO:0000259" key="2">
    <source>
        <dbReference type="Pfam" id="PF00174"/>
    </source>
</evidence>
<dbReference type="InterPro" id="IPR000572">
    <property type="entry name" value="OxRdtase_Mopterin-bd_dom"/>
</dbReference>
<evidence type="ECO:0000313" key="3">
    <source>
        <dbReference type="EMBL" id="QLI81782.1"/>
    </source>
</evidence>
<evidence type="ECO:0000256" key="1">
    <source>
        <dbReference type="SAM" id="SignalP"/>
    </source>
</evidence>
<accession>A0A7D5Z7N3</accession>
<dbReference type="Proteomes" id="UP000510822">
    <property type="component" value="Chromosome"/>
</dbReference>
<dbReference type="EMBL" id="CP058952">
    <property type="protein sequence ID" value="QLI81782.1"/>
    <property type="molecule type" value="Genomic_DNA"/>
</dbReference>